<protein>
    <submittedName>
        <fullName evidence="1">GntR/HutC transcriptional repressor</fullName>
    </submittedName>
</protein>
<reference evidence="1" key="1">
    <citation type="journal article" date="2021" name="Proc. Natl. Acad. Sci. U.S.A.">
        <title>A Catalog of Tens of Thousands of Viruses from Human Metagenomes Reveals Hidden Associations with Chronic Diseases.</title>
        <authorList>
            <person name="Tisza M.J."/>
            <person name="Buck C.B."/>
        </authorList>
    </citation>
    <scope>NUCLEOTIDE SEQUENCE</scope>
    <source>
        <strain evidence="1">CtphE103</strain>
    </source>
</reference>
<dbReference type="EMBL" id="BK056595">
    <property type="protein sequence ID" value="DAF32288.1"/>
    <property type="molecule type" value="Genomic_DNA"/>
</dbReference>
<name>A0A8S5RVI0_9CAUD</name>
<sequence length="65" mass="7527">MPREKPLYRDTLVTVRARAAELYPGEMLFGPTKVAKILGRSRNWVWMHYGSIRNMTCEQIASLLC</sequence>
<proteinExistence type="predicted"/>
<evidence type="ECO:0000313" key="1">
    <source>
        <dbReference type="EMBL" id="DAF32288.1"/>
    </source>
</evidence>
<accession>A0A8S5RVI0</accession>
<organism evidence="1">
    <name type="scientific">Ackermannviridae sp</name>
    <dbReference type="NCBI Taxonomy" id="2831612"/>
    <lineage>
        <taxon>Viruses</taxon>
        <taxon>Duplodnaviria</taxon>
        <taxon>Heunggongvirae</taxon>
        <taxon>Uroviricota</taxon>
        <taxon>Caudoviricetes</taxon>
        <taxon>Pantevenvirales</taxon>
        <taxon>Ackermannviridae</taxon>
    </lineage>
</organism>